<dbReference type="GO" id="GO:0005886">
    <property type="term" value="C:plasma membrane"/>
    <property type="evidence" value="ECO:0007669"/>
    <property type="project" value="UniProtKB-SubCell"/>
</dbReference>
<dbReference type="Gene3D" id="3.40.50.300">
    <property type="entry name" value="P-loop containing nucleotide triphosphate hydrolases"/>
    <property type="match status" value="1"/>
</dbReference>
<organism evidence="12">
    <name type="scientific">Candidozyma auris</name>
    <name type="common">Yeast</name>
    <name type="synonym">Candida auris</name>
    <dbReference type="NCBI Taxonomy" id="498019"/>
    <lineage>
        <taxon>Eukaryota</taxon>
        <taxon>Fungi</taxon>
        <taxon>Dikarya</taxon>
        <taxon>Ascomycota</taxon>
        <taxon>Saccharomycotina</taxon>
        <taxon>Pichiomycetes</taxon>
        <taxon>Metschnikowiaceae</taxon>
        <taxon>Candidozyma</taxon>
    </lineage>
</organism>
<dbReference type="PROSITE" id="PS51419">
    <property type="entry name" value="RAB"/>
    <property type="match status" value="1"/>
</dbReference>
<dbReference type="PROSITE" id="PS50159">
    <property type="entry name" value="RIBOSOMAL_S13_2"/>
    <property type="match status" value="1"/>
</dbReference>
<feature type="compositionally biased region" description="Basic and acidic residues" evidence="10">
    <location>
        <begin position="219"/>
        <end position="228"/>
    </location>
</feature>
<dbReference type="SMART" id="SM00174">
    <property type="entry name" value="RHO"/>
    <property type="match status" value="1"/>
</dbReference>
<feature type="compositionally biased region" description="Polar residues" evidence="10">
    <location>
        <begin position="653"/>
        <end position="662"/>
    </location>
</feature>
<feature type="transmembrane region" description="Helical" evidence="11">
    <location>
        <begin position="535"/>
        <end position="558"/>
    </location>
</feature>
<evidence type="ECO:0000256" key="3">
    <source>
        <dbReference type="ARBA" id="ARBA00008080"/>
    </source>
</evidence>
<keyword evidence="6" id="KW-0342">GTP-binding</keyword>
<dbReference type="PRINTS" id="PR00449">
    <property type="entry name" value="RASTRNSFRMNG"/>
</dbReference>
<dbReference type="GO" id="GO:0003735">
    <property type="term" value="F:structural constituent of ribosome"/>
    <property type="evidence" value="ECO:0007669"/>
    <property type="project" value="InterPro"/>
</dbReference>
<dbReference type="Gene3D" id="1.10.8.50">
    <property type="match status" value="1"/>
</dbReference>
<dbReference type="GO" id="GO:0005789">
    <property type="term" value="C:endoplasmic reticulum membrane"/>
    <property type="evidence" value="ECO:0007669"/>
    <property type="project" value="InterPro"/>
</dbReference>
<feature type="compositionally biased region" description="Basic and acidic residues" evidence="10">
    <location>
        <begin position="352"/>
        <end position="368"/>
    </location>
</feature>
<dbReference type="Pfam" id="PF12326">
    <property type="entry name" value="EOS1"/>
    <property type="match status" value="2"/>
</dbReference>
<dbReference type="InterPro" id="IPR050305">
    <property type="entry name" value="Small_GTPase_Rab"/>
</dbReference>
<evidence type="ECO:0008006" key="13">
    <source>
        <dbReference type="Google" id="ProtNLM"/>
    </source>
</evidence>
<evidence type="ECO:0000256" key="6">
    <source>
        <dbReference type="ARBA" id="ARBA00023134"/>
    </source>
</evidence>
<dbReference type="InterPro" id="IPR001892">
    <property type="entry name" value="Ribosomal_uS13"/>
</dbReference>
<keyword evidence="5" id="KW-0689">Ribosomal protein</keyword>
<comment type="similarity">
    <text evidence="2">Belongs to the small GTPase superfamily. Rab family.</text>
</comment>
<dbReference type="InterPro" id="IPR010979">
    <property type="entry name" value="Ribosomal_uS13-like_H2TH"/>
</dbReference>
<keyword evidence="11" id="KW-1133">Transmembrane helix</keyword>
<dbReference type="CDD" id="cd00154">
    <property type="entry name" value="Rab"/>
    <property type="match status" value="1"/>
</dbReference>
<feature type="compositionally biased region" description="Low complexity" evidence="10">
    <location>
        <begin position="322"/>
        <end position="345"/>
    </location>
</feature>
<evidence type="ECO:0000256" key="1">
    <source>
        <dbReference type="ARBA" id="ARBA00004342"/>
    </source>
</evidence>
<comment type="subcellular location">
    <subcellularLocation>
        <location evidence="1">Cell membrane</location>
        <topology evidence="1">Lipid-anchor</topology>
        <orientation evidence="1">Cytoplasmic side</orientation>
    </subcellularLocation>
</comment>
<evidence type="ECO:0000256" key="2">
    <source>
        <dbReference type="ARBA" id="ARBA00006270"/>
    </source>
</evidence>
<keyword evidence="8" id="KW-0687">Ribonucleoprotein</keyword>
<evidence type="ECO:0000256" key="10">
    <source>
        <dbReference type="SAM" id="MobiDB-lite"/>
    </source>
</evidence>
<name>A0A8F2VYW2_CANAR</name>
<evidence type="ECO:0000256" key="11">
    <source>
        <dbReference type="SAM" id="Phobius"/>
    </source>
</evidence>
<evidence type="ECO:0000313" key="12">
    <source>
        <dbReference type="EMBL" id="QWW22503.1"/>
    </source>
</evidence>
<feature type="transmembrane region" description="Helical" evidence="11">
    <location>
        <begin position="458"/>
        <end position="481"/>
    </location>
</feature>
<dbReference type="PROSITE" id="PS51420">
    <property type="entry name" value="RHO"/>
    <property type="match status" value="1"/>
</dbReference>
<evidence type="ECO:0000256" key="7">
    <source>
        <dbReference type="ARBA" id="ARBA00023136"/>
    </source>
</evidence>
<dbReference type="GO" id="GO:0034599">
    <property type="term" value="P:cellular response to oxidative stress"/>
    <property type="evidence" value="ECO:0007669"/>
    <property type="project" value="InterPro"/>
</dbReference>
<dbReference type="Gene3D" id="4.10.910.10">
    <property type="entry name" value="30s ribosomal protein s13, domain 2"/>
    <property type="match status" value="1"/>
</dbReference>
<dbReference type="SUPFAM" id="SSF46946">
    <property type="entry name" value="S13-like H2TH domain"/>
    <property type="match status" value="1"/>
</dbReference>
<feature type="transmembrane region" description="Helical" evidence="11">
    <location>
        <begin position="493"/>
        <end position="514"/>
    </location>
</feature>
<dbReference type="InterPro" id="IPR027437">
    <property type="entry name" value="Rbsml_uS13_C"/>
</dbReference>
<feature type="transmembrane region" description="Helical" evidence="11">
    <location>
        <begin position="434"/>
        <end position="451"/>
    </location>
</feature>
<gene>
    <name evidence="12" type="ORF">CA7LBN_001249</name>
</gene>
<dbReference type="EMBL" id="CP076749">
    <property type="protein sequence ID" value="QWW22503.1"/>
    <property type="molecule type" value="Genomic_DNA"/>
</dbReference>
<keyword evidence="9" id="KW-0449">Lipoprotein</keyword>
<dbReference type="GO" id="GO:0003924">
    <property type="term" value="F:GTPase activity"/>
    <property type="evidence" value="ECO:0007669"/>
    <property type="project" value="InterPro"/>
</dbReference>
<feature type="region of interest" description="Disordered" evidence="10">
    <location>
        <begin position="642"/>
        <end position="671"/>
    </location>
</feature>
<dbReference type="SMART" id="SM00176">
    <property type="entry name" value="RAN"/>
    <property type="match status" value="1"/>
</dbReference>
<dbReference type="InterPro" id="IPR021100">
    <property type="entry name" value="N-glycosylation_EOS1"/>
</dbReference>
<dbReference type="SMART" id="SM00175">
    <property type="entry name" value="RAB"/>
    <property type="match status" value="1"/>
</dbReference>
<dbReference type="InterPro" id="IPR027417">
    <property type="entry name" value="P-loop_NTPase"/>
</dbReference>
<proteinExistence type="inferred from homology"/>
<evidence type="ECO:0000256" key="5">
    <source>
        <dbReference type="ARBA" id="ARBA00022980"/>
    </source>
</evidence>
<evidence type="ECO:0000256" key="8">
    <source>
        <dbReference type="ARBA" id="ARBA00023274"/>
    </source>
</evidence>
<dbReference type="SMART" id="SM00173">
    <property type="entry name" value="RAS"/>
    <property type="match status" value="1"/>
</dbReference>
<accession>A0A8F2VYW2</accession>
<dbReference type="Pfam" id="PF00071">
    <property type="entry name" value="Ras"/>
    <property type="match status" value="1"/>
</dbReference>
<dbReference type="GO" id="GO:1990904">
    <property type="term" value="C:ribonucleoprotein complex"/>
    <property type="evidence" value="ECO:0007669"/>
    <property type="project" value="UniProtKB-KW"/>
</dbReference>
<feature type="region of interest" description="Disordered" evidence="10">
    <location>
        <begin position="264"/>
        <end position="370"/>
    </location>
</feature>
<comment type="similarity">
    <text evidence="3">Belongs to the universal ribosomal protein uS13 family.</text>
</comment>
<dbReference type="SUPFAM" id="SSF52540">
    <property type="entry name" value="P-loop containing nucleoside triphosphate hydrolases"/>
    <property type="match status" value="1"/>
</dbReference>
<dbReference type="PROSITE" id="PS51421">
    <property type="entry name" value="RAS"/>
    <property type="match status" value="1"/>
</dbReference>
<dbReference type="Pfam" id="PF00416">
    <property type="entry name" value="Ribosomal_S13"/>
    <property type="match status" value="1"/>
</dbReference>
<keyword evidence="7 11" id="KW-0472">Membrane</keyword>
<dbReference type="FunFam" id="3.40.50.300:FF:000586">
    <property type="entry name" value="Rab family GTPase"/>
    <property type="match status" value="1"/>
</dbReference>
<evidence type="ECO:0000256" key="9">
    <source>
        <dbReference type="ARBA" id="ARBA00023288"/>
    </source>
</evidence>
<protein>
    <recommendedName>
        <fullName evidence="13">Small GTP-binding protein</fullName>
    </recommendedName>
</protein>
<keyword evidence="4" id="KW-0547">Nucleotide-binding</keyword>
<dbReference type="PROSITE" id="PS00646">
    <property type="entry name" value="RIBOSOMAL_S13_1"/>
    <property type="match status" value="1"/>
</dbReference>
<evidence type="ECO:0000256" key="4">
    <source>
        <dbReference type="ARBA" id="ARBA00022741"/>
    </source>
</evidence>
<dbReference type="NCBIfam" id="TIGR00231">
    <property type="entry name" value="small_GTP"/>
    <property type="match status" value="1"/>
</dbReference>
<dbReference type="PANTHER" id="PTHR47980">
    <property type="entry name" value="LD44762P"/>
    <property type="match status" value="1"/>
</dbReference>
<dbReference type="GO" id="GO:0005840">
    <property type="term" value="C:ribosome"/>
    <property type="evidence" value="ECO:0007669"/>
    <property type="project" value="UniProtKB-KW"/>
</dbReference>
<dbReference type="GO" id="GO:0003723">
    <property type="term" value="F:RNA binding"/>
    <property type="evidence" value="ECO:0007669"/>
    <property type="project" value="InterPro"/>
</dbReference>
<dbReference type="InterPro" id="IPR001806">
    <property type="entry name" value="Small_GTPase"/>
</dbReference>
<sequence length="671" mass="75447">MTRVPREQPYDQILRFIFLGDSGVGKSSLLLRFTQDKFKPSFMATIGVDYSEKVIDIKDKKIKLSIWDTAGQERFQSLSKAYYRGCRGILLVYDVTQRETFENIHRWMDTLRSQAHESAEIFLVGNKSDDKENREVSIDEGKALAVQLNVPFVETSAKSSSNVDACFRELAMMLRQKGLNQSAPAPQSSSKSQTVDLLSSQQLSSYLVDEDYTSTRQRSSREEYRDTDNDLDSDSLMRMGLMHSASADQGQETEVPREPAMPVLCNVFDPDEPVPSYESSQEHHRSRSDIRVPESDNLRREPREPLSLECAPPEPMGISDPSLASVNSNTSSGSTLSNGATLLSNGTRSNRRGREARESREHSREPQPRKRSLKNLGLKFLNARQHFLLAVCRDVSLVPCIMGLCDSWWIVFISSEKFSGESAGITTARGSEHFLEGIWCIVAGYLSYSVLDGLMVRWIVTYSITGAIVRMLSMSTILVAVEQYLVSAFSAEGYQYGLHTWILISCALTLLYIVQNFVTSNIDLKGKRRARFFDFYNIVVFAVVPVGLASFITMIGLLPIKHTSPVHIGLAQNLFGVGRQTAQRICAKVGIYPRMRMNQLSETQIMSINKELSDMQVEHQLKQKIGGDIRLKIKTKSYAGQRHAEGLPVRGQGTRSNGQTAKKLNKRRVDW</sequence>
<feature type="region of interest" description="Disordered" evidence="10">
    <location>
        <begin position="208"/>
        <end position="234"/>
    </location>
</feature>
<feature type="compositionally biased region" description="Basic and acidic residues" evidence="10">
    <location>
        <begin position="280"/>
        <end position="306"/>
    </location>
</feature>
<keyword evidence="11" id="KW-0812">Transmembrane</keyword>
<dbReference type="InterPro" id="IPR018269">
    <property type="entry name" value="Ribosomal_uS13_CS"/>
</dbReference>
<dbReference type="InterPro" id="IPR005225">
    <property type="entry name" value="Small_GTP-bd"/>
</dbReference>
<dbReference type="Proteomes" id="UP000825438">
    <property type="component" value="Chromosome I"/>
</dbReference>
<dbReference type="GO" id="GO:0005525">
    <property type="term" value="F:GTP binding"/>
    <property type="evidence" value="ECO:0007669"/>
    <property type="project" value="UniProtKB-KW"/>
</dbReference>
<dbReference type="GO" id="GO:0006412">
    <property type="term" value="P:translation"/>
    <property type="evidence" value="ECO:0007669"/>
    <property type="project" value="InterPro"/>
</dbReference>
<reference evidence="12" key="1">
    <citation type="submission" date="2021-06" db="EMBL/GenBank/DDBJ databases">
        <title>Candida auris outbreak in lebanese hospital.</title>
        <authorList>
            <person name="Finianos M."/>
        </authorList>
    </citation>
    <scope>NUCLEOTIDE SEQUENCE</scope>
    <source>
        <strain evidence="12">CA7LBN</strain>
    </source>
</reference>
<dbReference type="AlphaFoldDB" id="A0A8F2VYW2"/>